<evidence type="ECO:0000256" key="1">
    <source>
        <dbReference type="ARBA" id="ARBA00004651"/>
    </source>
</evidence>
<evidence type="ECO:0000313" key="7">
    <source>
        <dbReference type="EMBL" id="GAA4058650.1"/>
    </source>
</evidence>
<comment type="caution">
    <text evidence="7">The sequence shown here is derived from an EMBL/GenBank/DDBJ whole genome shotgun (WGS) entry which is preliminary data.</text>
</comment>
<feature type="transmembrane region" description="Helical" evidence="6">
    <location>
        <begin position="62"/>
        <end position="79"/>
    </location>
</feature>
<keyword evidence="2" id="KW-1003">Cell membrane</keyword>
<evidence type="ECO:0000256" key="5">
    <source>
        <dbReference type="ARBA" id="ARBA00023136"/>
    </source>
</evidence>
<reference evidence="8" key="1">
    <citation type="journal article" date="2019" name="Int. J. Syst. Evol. Microbiol.">
        <title>The Global Catalogue of Microorganisms (GCM) 10K type strain sequencing project: providing services to taxonomists for standard genome sequencing and annotation.</title>
        <authorList>
            <consortium name="The Broad Institute Genomics Platform"/>
            <consortium name="The Broad Institute Genome Sequencing Center for Infectious Disease"/>
            <person name="Wu L."/>
            <person name="Ma J."/>
        </authorList>
    </citation>
    <scope>NUCLEOTIDE SEQUENCE [LARGE SCALE GENOMIC DNA]</scope>
    <source>
        <strain evidence="8">JCM 17250</strain>
    </source>
</reference>
<feature type="transmembrane region" description="Helical" evidence="6">
    <location>
        <begin position="91"/>
        <end position="111"/>
    </location>
</feature>
<feature type="transmembrane region" description="Helical" evidence="6">
    <location>
        <begin position="30"/>
        <end position="50"/>
    </location>
</feature>
<dbReference type="Proteomes" id="UP001501734">
    <property type="component" value="Unassembled WGS sequence"/>
</dbReference>
<organism evidence="7 8">
    <name type="scientific">Amphibacillus indicireducens</name>
    <dbReference type="NCBI Taxonomy" id="1076330"/>
    <lineage>
        <taxon>Bacteria</taxon>
        <taxon>Bacillati</taxon>
        <taxon>Bacillota</taxon>
        <taxon>Bacilli</taxon>
        <taxon>Bacillales</taxon>
        <taxon>Bacillaceae</taxon>
        <taxon>Amphibacillus</taxon>
    </lineage>
</organism>
<accession>A0ABP7V399</accession>
<keyword evidence="5 6" id="KW-0472">Membrane</keyword>
<dbReference type="Pfam" id="PF03788">
    <property type="entry name" value="LrgA"/>
    <property type="match status" value="1"/>
</dbReference>
<feature type="transmembrane region" description="Helical" evidence="6">
    <location>
        <begin position="7"/>
        <end position="24"/>
    </location>
</feature>
<evidence type="ECO:0000256" key="3">
    <source>
        <dbReference type="ARBA" id="ARBA00022692"/>
    </source>
</evidence>
<gene>
    <name evidence="7" type="ORF">GCM10022410_02250</name>
</gene>
<name>A0ABP7V399_9BACI</name>
<dbReference type="InterPro" id="IPR005538">
    <property type="entry name" value="LrgA/CidA"/>
</dbReference>
<sequence length="118" mass="13037">MKKIGIILLQVGLIYLFLLLAIAIKNILSIPLPATIIGLILLFLALQLKLIKLAWIEKGGRFLMVQLLLFFIPSAVGIVNYDQLLSLDGLWVVLIILTSTAIVLAVTGRVVERFGEQK</sequence>
<evidence type="ECO:0000256" key="4">
    <source>
        <dbReference type="ARBA" id="ARBA00022989"/>
    </source>
</evidence>
<dbReference type="PANTHER" id="PTHR33931:SF2">
    <property type="entry name" value="HOLIN-LIKE PROTEIN CIDA"/>
    <property type="match status" value="1"/>
</dbReference>
<evidence type="ECO:0000313" key="8">
    <source>
        <dbReference type="Proteomes" id="UP001501734"/>
    </source>
</evidence>
<dbReference type="EMBL" id="BAABDL010000014">
    <property type="protein sequence ID" value="GAA4058650.1"/>
    <property type="molecule type" value="Genomic_DNA"/>
</dbReference>
<proteinExistence type="predicted"/>
<evidence type="ECO:0000256" key="6">
    <source>
        <dbReference type="SAM" id="Phobius"/>
    </source>
</evidence>
<keyword evidence="3 6" id="KW-0812">Transmembrane</keyword>
<protein>
    <submittedName>
        <fullName evidence="7">CidA/LrgA family holin-like protein</fullName>
    </submittedName>
</protein>
<comment type="subcellular location">
    <subcellularLocation>
        <location evidence="1">Cell membrane</location>
        <topology evidence="1">Multi-pass membrane protein</topology>
    </subcellularLocation>
</comment>
<keyword evidence="8" id="KW-1185">Reference proteome</keyword>
<dbReference type="RefSeq" id="WP_344909576.1">
    <property type="nucleotide sequence ID" value="NZ_BAABDL010000014.1"/>
</dbReference>
<dbReference type="PANTHER" id="PTHR33931">
    <property type="entry name" value="HOLIN-LIKE PROTEIN CIDA-RELATED"/>
    <property type="match status" value="1"/>
</dbReference>
<keyword evidence="4 6" id="KW-1133">Transmembrane helix</keyword>
<evidence type="ECO:0000256" key="2">
    <source>
        <dbReference type="ARBA" id="ARBA00022475"/>
    </source>
</evidence>